<dbReference type="EMBL" id="CM032185">
    <property type="protein sequence ID" value="KAG7092215.1"/>
    <property type="molecule type" value="Genomic_DNA"/>
</dbReference>
<dbReference type="InterPro" id="IPR036610">
    <property type="entry name" value="PEBP-like_sf"/>
</dbReference>
<feature type="compositionally biased region" description="Gly residues" evidence="1">
    <location>
        <begin position="226"/>
        <end position="238"/>
    </location>
</feature>
<gene>
    <name evidence="3" type="ORF">E1B28_008582</name>
</gene>
<dbReference type="Gene3D" id="3.90.280.10">
    <property type="entry name" value="PEBP-like"/>
    <property type="match status" value="1"/>
</dbReference>
<dbReference type="GeneID" id="66077658"/>
<evidence type="ECO:0000313" key="3">
    <source>
        <dbReference type="EMBL" id="KAG7092215.1"/>
    </source>
</evidence>
<dbReference type="CDD" id="cd00866">
    <property type="entry name" value="PEBP_euk"/>
    <property type="match status" value="1"/>
</dbReference>
<dbReference type="KEGG" id="more:E1B28_008582"/>
<dbReference type="OrthoDB" id="2506647at2759"/>
<dbReference type="RefSeq" id="XP_043008685.1">
    <property type="nucleotide sequence ID" value="XM_043153401.1"/>
</dbReference>
<evidence type="ECO:0000256" key="1">
    <source>
        <dbReference type="SAM" id="MobiDB-lite"/>
    </source>
</evidence>
<name>A0A9P7RZC4_9AGAR</name>
<feature type="region of interest" description="Disordered" evidence="1">
    <location>
        <begin position="218"/>
        <end position="247"/>
    </location>
</feature>
<keyword evidence="4" id="KW-1185">Reference proteome</keyword>
<accession>A0A9P7RZC4</accession>
<proteinExistence type="predicted"/>
<dbReference type="AlphaFoldDB" id="A0A9P7RZC4"/>
<comment type="caution">
    <text evidence="3">The sequence shown here is derived from an EMBL/GenBank/DDBJ whole genome shotgun (WGS) entry which is preliminary data.</text>
</comment>
<evidence type="ECO:0000313" key="4">
    <source>
        <dbReference type="Proteomes" id="UP001049176"/>
    </source>
</evidence>
<dbReference type="Pfam" id="PF01161">
    <property type="entry name" value="PBP"/>
    <property type="match status" value="1"/>
</dbReference>
<dbReference type="Proteomes" id="UP001049176">
    <property type="component" value="Chromosome 5"/>
</dbReference>
<evidence type="ECO:0008006" key="5">
    <source>
        <dbReference type="Google" id="ProtNLM"/>
    </source>
</evidence>
<dbReference type="PANTHER" id="PTHR11362:SF140">
    <property type="entry name" value="PEBP-LIKE PROTEIN"/>
    <property type="match status" value="1"/>
</dbReference>
<sequence>MFSLALLTLLPLVAAQSAQNLPLEIAAIKAHFNQSGLVPSLLPTFEPSALMTINFPEVGDLKPGQSITQAQSGPTPTISFTPANSSVKLDGNFTIFLVDADIPGSTEKNVNRHWLVNGVTVQDNKLSNSSATAITSYAGPGPAEGSGPHRYVAILYPQPAEFVAPADFREPLGVNAMDLQQYVLDSKLGPVFAANYMIVEVGTATVTPSSTAPVITSTLTPANPTGSGGSGSGSGSGTSKGSTPSNAASQLTVGGSAFLAFLSSVLIIA</sequence>
<organism evidence="3 4">
    <name type="scientific">Marasmius oreades</name>
    <name type="common">fairy-ring Marasmius</name>
    <dbReference type="NCBI Taxonomy" id="181124"/>
    <lineage>
        <taxon>Eukaryota</taxon>
        <taxon>Fungi</taxon>
        <taxon>Dikarya</taxon>
        <taxon>Basidiomycota</taxon>
        <taxon>Agaricomycotina</taxon>
        <taxon>Agaricomycetes</taxon>
        <taxon>Agaricomycetidae</taxon>
        <taxon>Agaricales</taxon>
        <taxon>Marasmiineae</taxon>
        <taxon>Marasmiaceae</taxon>
        <taxon>Marasmius</taxon>
    </lineage>
</organism>
<dbReference type="SUPFAM" id="SSF49777">
    <property type="entry name" value="PEBP-like"/>
    <property type="match status" value="1"/>
</dbReference>
<dbReference type="PANTHER" id="PTHR11362">
    <property type="entry name" value="PHOSPHATIDYLETHANOLAMINE-BINDING PROTEIN"/>
    <property type="match status" value="1"/>
</dbReference>
<dbReference type="InterPro" id="IPR035810">
    <property type="entry name" value="PEBP_euk"/>
</dbReference>
<evidence type="ECO:0000256" key="2">
    <source>
        <dbReference type="SAM" id="SignalP"/>
    </source>
</evidence>
<feature type="signal peptide" evidence="2">
    <location>
        <begin position="1"/>
        <end position="15"/>
    </location>
</feature>
<reference evidence="3" key="1">
    <citation type="journal article" date="2021" name="Genome Biol. Evol.">
        <title>The assembled and annotated genome of the fairy-ring fungus Marasmius oreades.</title>
        <authorList>
            <person name="Hiltunen M."/>
            <person name="Ament-Velasquez S.L."/>
            <person name="Johannesson H."/>
        </authorList>
    </citation>
    <scope>NUCLEOTIDE SEQUENCE</scope>
    <source>
        <strain evidence="3">03SP1</strain>
    </source>
</reference>
<protein>
    <recommendedName>
        <fullName evidence="5">PEBP-like protein</fullName>
    </recommendedName>
</protein>
<keyword evidence="2" id="KW-0732">Signal</keyword>
<dbReference type="InterPro" id="IPR008914">
    <property type="entry name" value="PEBP"/>
</dbReference>
<feature type="chain" id="PRO_5040341977" description="PEBP-like protein" evidence="2">
    <location>
        <begin position="16"/>
        <end position="269"/>
    </location>
</feature>